<dbReference type="InterPro" id="IPR013099">
    <property type="entry name" value="K_chnl_dom"/>
</dbReference>
<feature type="transmembrane region" description="Helical" evidence="10">
    <location>
        <begin position="331"/>
        <end position="353"/>
    </location>
</feature>
<dbReference type="SUPFAM" id="SSF81324">
    <property type="entry name" value="Voltage-gated potassium channels"/>
    <property type="match status" value="2"/>
</dbReference>
<evidence type="ECO:0000256" key="6">
    <source>
        <dbReference type="ARBA" id="ARBA00023136"/>
    </source>
</evidence>
<feature type="transmembrane region" description="Helical" evidence="10">
    <location>
        <begin position="202"/>
        <end position="225"/>
    </location>
</feature>
<name>A0A165R7A9_9APHY</name>
<dbReference type="Pfam" id="PF07885">
    <property type="entry name" value="Ion_trans_2"/>
    <property type="match status" value="2"/>
</dbReference>
<evidence type="ECO:0000256" key="3">
    <source>
        <dbReference type="ARBA" id="ARBA00022692"/>
    </source>
</evidence>
<feature type="compositionally biased region" description="Polar residues" evidence="9">
    <location>
        <begin position="983"/>
        <end position="993"/>
    </location>
</feature>
<dbReference type="OrthoDB" id="297496at2759"/>
<keyword evidence="6 10" id="KW-0472">Membrane</keyword>
<reference evidence="12 13" key="1">
    <citation type="journal article" date="2016" name="Mol. Biol. Evol.">
        <title>Comparative Genomics of Early-Diverging Mushroom-Forming Fungi Provides Insights into the Origins of Lignocellulose Decay Capabilities.</title>
        <authorList>
            <person name="Nagy L.G."/>
            <person name="Riley R."/>
            <person name="Tritt A."/>
            <person name="Adam C."/>
            <person name="Daum C."/>
            <person name="Floudas D."/>
            <person name="Sun H."/>
            <person name="Yadav J.S."/>
            <person name="Pangilinan J."/>
            <person name="Larsson K.H."/>
            <person name="Matsuura K."/>
            <person name="Barry K."/>
            <person name="Labutti K."/>
            <person name="Kuo R."/>
            <person name="Ohm R.A."/>
            <person name="Bhattacharya S.S."/>
            <person name="Shirouzu T."/>
            <person name="Yoshinaga Y."/>
            <person name="Martin F.M."/>
            <person name="Grigoriev I.V."/>
            <person name="Hibbett D.S."/>
        </authorList>
    </citation>
    <scope>NUCLEOTIDE SEQUENCE [LARGE SCALE GENOMIC DNA]</scope>
    <source>
        <strain evidence="12 13">L-15889</strain>
    </source>
</reference>
<dbReference type="Gene3D" id="1.10.287.70">
    <property type="match status" value="2"/>
</dbReference>
<keyword evidence="7 8" id="KW-0407">Ion channel</keyword>
<dbReference type="STRING" id="1314783.A0A165R7A9"/>
<dbReference type="GO" id="GO:0022841">
    <property type="term" value="F:potassium ion leak channel activity"/>
    <property type="evidence" value="ECO:0007669"/>
    <property type="project" value="TreeGrafter"/>
</dbReference>
<evidence type="ECO:0000256" key="10">
    <source>
        <dbReference type="SAM" id="Phobius"/>
    </source>
</evidence>
<feature type="compositionally biased region" description="Basic and acidic residues" evidence="9">
    <location>
        <begin position="921"/>
        <end position="934"/>
    </location>
</feature>
<feature type="region of interest" description="Disordered" evidence="9">
    <location>
        <begin position="913"/>
        <end position="993"/>
    </location>
</feature>
<dbReference type="GO" id="GO:0015271">
    <property type="term" value="F:outward rectifier potassium channel activity"/>
    <property type="evidence" value="ECO:0007669"/>
    <property type="project" value="TreeGrafter"/>
</dbReference>
<feature type="compositionally biased region" description="Low complexity" evidence="9">
    <location>
        <begin position="945"/>
        <end position="977"/>
    </location>
</feature>
<dbReference type="PRINTS" id="PR01333">
    <property type="entry name" value="2POREKCHANEL"/>
</dbReference>
<dbReference type="Proteomes" id="UP000076727">
    <property type="component" value="Unassembled WGS sequence"/>
</dbReference>
<sequence>MGFGFLINVVLALTGRGRNDFARDLEKQGHPPAGEHQGYSSPQEVTSSDDEGDHLHSPSLMSHPLRQFATVDSTFSGLRTPLRPSRTLTWSSTTEPHRPTLVSRLSSFFFPSPQPGETARYTPYYRYSPIISGVVIPFSILLEIPGLTERWYIQTEANQTVDTKPNPVLLDVGLGISMACAVFANVCLILRFSEKWIKLTTLLCIFFLTSHDAINIACVTTFGVIHRVNDGFTYGQSFWMTLCSTIASTITNLSLIIDYIRTRNFAHSGSGLTRKQRSLVILVIILLMYIALGALINSVLLHLSYINGLYFTVVSIETIGFGDIVARDTGARVWVCIYNVFGVITLGIVISLCRDTVLEGLEIGYRKRLRQLRARRHEARRFRRWQTRWRRAIEWRLRQQGSPVWVSDNQRAEEQGVRFVGLGGSTAGAGQVSWLARFVHLRRPPPEDPTRRQTKHVVGHPFGKHLNISALSDEQLHAAALEAGVPLNTFVDFSPAHRVERDAREQPHPAGGIFAGDGWPAHAATPTDAQLGRMALMHTRMALAISGREIYAPTPSLEHREEVISSIIEDQDAQHEAAQEQREIRMANRHRRAKEQVGHRRGKFIAAPRWLRKYASGALSAQPYAKLKKEMADDERNANLVKLGIAWSVFFAFWFVGSAVFSATEGWTYGIAMYFCFICFLTTGYGDYAPATPAGRSIFVVWALFGVATMTILVAVVEDACSEKYRSAMHSQVFDRAVRKYRRNSADEAAEVPQAKYQLQRVGVDRMRNVDAIRKGEINIEPEEQSMANVQAQLEEAGQKAHKELEALPHEIIRQARTFQDYMQFFAKGGGHDDGEHDPNNVPRSLRQLLDEIVADENVDERVRQEILADDDAKHTLFILSIERALKKMIHSADNALQACAERDTIMAIQTEQRAKAPGGNKERVAKEAEHIGEDSAPADDVDESSSSSLPSSRTESNSSPARQACLRRLACPRARALPPPDLQTTTIALAEQ</sequence>
<evidence type="ECO:0000256" key="4">
    <source>
        <dbReference type="ARBA" id="ARBA00022989"/>
    </source>
</evidence>
<evidence type="ECO:0000256" key="7">
    <source>
        <dbReference type="ARBA" id="ARBA00023303"/>
    </source>
</evidence>
<comment type="subcellular location">
    <subcellularLocation>
        <location evidence="1">Membrane</location>
        <topology evidence="1">Multi-pass membrane protein</topology>
    </subcellularLocation>
</comment>
<proteinExistence type="inferred from homology"/>
<dbReference type="PANTHER" id="PTHR11003:SF342">
    <property type="entry name" value="OUTWARD-RECTIFIER POTASSIUM CHANNEL TOK1"/>
    <property type="match status" value="1"/>
</dbReference>
<keyword evidence="3 8" id="KW-0812">Transmembrane</keyword>
<dbReference type="AlphaFoldDB" id="A0A165R7A9"/>
<keyword evidence="13" id="KW-1185">Reference proteome</keyword>
<gene>
    <name evidence="12" type="ORF">DAEQUDRAFT_203974</name>
</gene>
<feature type="transmembrane region" description="Helical" evidence="10">
    <location>
        <begin position="237"/>
        <end position="257"/>
    </location>
</feature>
<feature type="transmembrane region" description="Helical" evidence="10">
    <location>
        <begin position="130"/>
        <end position="148"/>
    </location>
</feature>
<evidence type="ECO:0000313" key="13">
    <source>
        <dbReference type="Proteomes" id="UP000076727"/>
    </source>
</evidence>
<dbReference type="GO" id="GO:0005886">
    <property type="term" value="C:plasma membrane"/>
    <property type="evidence" value="ECO:0007669"/>
    <property type="project" value="TreeGrafter"/>
</dbReference>
<evidence type="ECO:0000256" key="9">
    <source>
        <dbReference type="SAM" id="MobiDB-lite"/>
    </source>
</evidence>
<comment type="similarity">
    <text evidence="8">Belongs to the two pore domain potassium channel (TC 1.A.1.8) family.</text>
</comment>
<feature type="domain" description="Potassium channel" evidence="11">
    <location>
        <begin position="284"/>
        <end position="356"/>
    </location>
</feature>
<keyword evidence="4 10" id="KW-1133">Transmembrane helix</keyword>
<feature type="domain" description="Potassium channel" evidence="11">
    <location>
        <begin position="650"/>
        <end position="720"/>
    </location>
</feature>
<dbReference type="EMBL" id="KV429051">
    <property type="protein sequence ID" value="KZT70402.1"/>
    <property type="molecule type" value="Genomic_DNA"/>
</dbReference>
<evidence type="ECO:0000256" key="1">
    <source>
        <dbReference type="ARBA" id="ARBA00004141"/>
    </source>
</evidence>
<dbReference type="GO" id="GO:0030322">
    <property type="term" value="P:stabilization of membrane potential"/>
    <property type="evidence" value="ECO:0007669"/>
    <property type="project" value="TreeGrafter"/>
</dbReference>
<feature type="region of interest" description="Disordered" evidence="9">
    <location>
        <begin position="22"/>
        <end position="60"/>
    </location>
</feature>
<evidence type="ECO:0000256" key="5">
    <source>
        <dbReference type="ARBA" id="ARBA00023065"/>
    </source>
</evidence>
<feature type="transmembrane region" description="Helical" evidence="10">
    <location>
        <begin position="640"/>
        <end position="661"/>
    </location>
</feature>
<feature type="transmembrane region" description="Helical" evidence="10">
    <location>
        <begin position="698"/>
        <end position="717"/>
    </location>
</feature>
<evidence type="ECO:0000256" key="2">
    <source>
        <dbReference type="ARBA" id="ARBA00022448"/>
    </source>
</evidence>
<keyword evidence="2 8" id="KW-0813">Transport</keyword>
<dbReference type="PANTHER" id="PTHR11003">
    <property type="entry name" value="POTASSIUM CHANNEL, SUBFAMILY K"/>
    <property type="match status" value="1"/>
</dbReference>
<feature type="transmembrane region" description="Helical" evidence="10">
    <location>
        <begin position="278"/>
        <end position="301"/>
    </location>
</feature>
<organism evidence="12 13">
    <name type="scientific">Daedalea quercina L-15889</name>
    <dbReference type="NCBI Taxonomy" id="1314783"/>
    <lineage>
        <taxon>Eukaryota</taxon>
        <taxon>Fungi</taxon>
        <taxon>Dikarya</taxon>
        <taxon>Basidiomycota</taxon>
        <taxon>Agaricomycotina</taxon>
        <taxon>Agaricomycetes</taxon>
        <taxon>Polyporales</taxon>
        <taxon>Fomitopsis</taxon>
    </lineage>
</organism>
<evidence type="ECO:0000256" key="8">
    <source>
        <dbReference type="RuleBase" id="RU003857"/>
    </source>
</evidence>
<feature type="transmembrane region" description="Helical" evidence="10">
    <location>
        <begin position="667"/>
        <end position="686"/>
    </location>
</feature>
<protein>
    <submittedName>
        <fullName evidence="12">Voltage-gated potassium channel</fullName>
    </submittedName>
</protein>
<keyword evidence="5 8" id="KW-0406">Ion transport</keyword>
<accession>A0A165R7A9</accession>
<dbReference type="InterPro" id="IPR003280">
    <property type="entry name" value="2pore_dom_K_chnl"/>
</dbReference>
<evidence type="ECO:0000259" key="11">
    <source>
        <dbReference type="Pfam" id="PF07885"/>
    </source>
</evidence>
<feature type="transmembrane region" description="Helical" evidence="10">
    <location>
        <begin position="168"/>
        <end position="190"/>
    </location>
</feature>
<evidence type="ECO:0000313" key="12">
    <source>
        <dbReference type="EMBL" id="KZT70402.1"/>
    </source>
</evidence>